<evidence type="ECO:0000313" key="3">
    <source>
        <dbReference type="Proteomes" id="UP001147747"/>
    </source>
</evidence>
<sequence>MSILELDEDLNKAIRNLGINPDEIELCHPQSGSASSPSSLSRGDHTAVLQPQPLNRPSSMNNQPLHLRPAGFTSTMQQPPVSNMAQSQQPHPAGTERGFNGLQNRASFVRAPPQVTAQSMGLYRNEQEWNMERLADIFK</sequence>
<organism evidence="2 3">
    <name type="scientific">Penicillium cosmopolitanum</name>
    <dbReference type="NCBI Taxonomy" id="1131564"/>
    <lineage>
        <taxon>Eukaryota</taxon>
        <taxon>Fungi</taxon>
        <taxon>Dikarya</taxon>
        <taxon>Ascomycota</taxon>
        <taxon>Pezizomycotina</taxon>
        <taxon>Eurotiomycetes</taxon>
        <taxon>Eurotiomycetidae</taxon>
        <taxon>Eurotiales</taxon>
        <taxon>Aspergillaceae</taxon>
        <taxon>Penicillium</taxon>
    </lineage>
</organism>
<dbReference type="Proteomes" id="UP001147747">
    <property type="component" value="Unassembled WGS sequence"/>
</dbReference>
<dbReference type="OrthoDB" id="10283312at2759"/>
<feature type="compositionally biased region" description="Low complexity" evidence="1">
    <location>
        <begin position="31"/>
        <end position="41"/>
    </location>
</feature>
<dbReference type="RefSeq" id="XP_056491275.1">
    <property type="nucleotide sequence ID" value="XM_056628541.1"/>
</dbReference>
<accession>A0A9W9W694</accession>
<gene>
    <name evidence="2" type="ORF">N7509_003904</name>
</gene>
<feature type="region of interest" description="Disordered" evidence="1">
    <location>
        <begin position="25"/>
        <end position="103"/>
    </location>
</feature>
<feature type="compositionally biased region" description="Polar residues" evidence="1">
    <location>
        <begin position="72"/>
        <end position="90"/>
    </location>
</feature>
<evidence type="ECO:0000313" key="2">
    <source>
        <dbReference type="EMBL" id="KAJ5404033.1"/>
    </source>
</evidence>
<dbReference type="GeneID" id="81367521"/>
<reference evidence="2" key="1">
    <citation type="submission" date="2022-12" db="EMBL/GenBank/DDBJ databases">
        <authorList>
            <person name="Petersen C."/>
        </authorList>
    </citation>
    <scope>NUCLEOTIDE SEQUENCE</scope>
    <source>
        <strain evidence="2">IBT 29677</strain>
    </source>
</reference>
<proteinExistence type="predicted"/>
<protein>
    <submittedName>
        <fullName evidence="2">Uncharacterized protein</fullName>
    </submittedName>
</protein>
<name>A0A9W9W694_9EURO</name>
<evidence type="ECO:0000256" key="1">
    <source>
        <dbReference type="SAM" id="MobiDB-lite"/>
    </source>
</evidence>
<feature type="compositionally biased region" description="Polar residues" evidence="1">
    <location>
        <begin position="52"/>
        <end position="64"/>
    </location>
</feature>
<dbReference type="AlphaFoldDB" id="A0A9W9W694"/>
<dbReference type="EMBL" id="JAPZBU010000005">
    <property type="protein sequence ID" value="KAJ5404033.1"/>
    <property type="molecule type" value="Genomic_DNA"/>
</dbReference>
<keyword evidence="3" id="KW-1185">Reference proteome</keyword>
<reference evidence="2" key="2">
    <citation type="journal article" date="2023" name="IMA Fungus">
        <title>Comparative genomic study of the Penicillium genus elucidates a diverse pangenome and 15 lateral gene transfer events.</title>
        <authorList>
            <person name="Petersen C."/>
            <person name="Sorensen T."/>
            <person name="Nielsen M.R."/>
            <person name="Sondergaard T.E."/>
            <person name="Sorensen J.L."/>
            <person name="Fitzpatrick D.A."/>
            <person name="Frisvad J.C."/>
            <person name="Nielsen K.L."/>
        </authorList>
    </citation>
    <scope>NUCLEOTIDE SEQUENCE</scope>
    <source>
        <strain evidence="2">IBT 29677</strain>
    </source>
</reference>
<comment type="caution">
    <text evidence="2">The sequence shown here is derived from an EMBL/GenBank/DDBJ whole genome shotgun (WGS) entry which is preliminary data.</text>
</comment>